<dbReference type="RefSeq" id="WP_133742079.1">
    <property type="nucleotide sequence ID" value="NZ_SNYN01000011.1"/>
</dbReference>
<dbReference type="OrthoDB" id="118142at2"/>
<dbReference type="InterPro" id="IPR001932">
    <property type="entry name" value="PPM-type_phosphatase-like_dom"/>
</dbReference>
<dbReference type="EMBL" id="SNYN01000011">
    <property type="protein sequence ID" value="TDQ51405.1"/>
    <property type="molecule type" value="Genomic_DNA"/>
</dbReference>
<gene>
    <name evidence="3" type="ORF">EV190_1119</name>
</gene>
<evidence type="ECO:0000259" key="2">
    <source>
        <dbReference type="SMART" id="SM00331"/>
    </source>
</evidence>
<keyword evidence="1" id="KW-0378">Hydrolase</keyword>
<dbReference type="PANTHER" id="PTHR43156:SF2">
    <property type="entry name" value="STAGE II SPORULATION PROTEIN E"/>
    <property type="match status" value="1"/>
</dbReference>
<reference evidence="3 4" key="1">
    <citation type="submission" date="2019-03" db="EMBL/GenBank/DDBJ databases">
        <title>Genomic Encyclopedia of Type Strains, Phase IV (KMG-IV): sequencing the most valuable type-strain genomes for metagenomic binning, comparative biology and taxonomic classification.</title>
        <authorList>
            <person name="Goeker M."/>
        </authorList>
    </citation>
    <scope>NUCLEOTIDE SEQUENCE [LARGE SCALE GENOMIC DNA]</scope>
    <source>
        <strain evidence="3 4">DSM 46770</strain>
    </source>
</reference>
<name>A0A4R6V0F0_9ACTN</name>
<evidence type="ECO:0000256" key="1">
    <source>
        <dbReference type="ARBA" id="ARBA00022801"/>
    </source>
</evidence>
<dbReference type="Gene3D" id="3.60.40.10">
    <property type="entry name" value="PPM-type phosphatase domain"/>
    <property type="match status" value="1"/>
</dbReference>
<keyword evidence="4" id="KW-1185">Reference proteome</keyword>
<organism evidence="3 4">
    <name type="scientific">Actinorugispora endophytica</name>
    <dbReference type="NCBI Taxonomy" id="1605990"/>
    <lineage>
        <taxon>Bacteria</taxon>
        <taxon>Bacillati</taxon>
        <taxon>Actinomycetota</taxon>
        <taxon>Actinomycetes</taxon>
        <taxon>Streptosporangiales</taxon>
        <taxon>Nocardiopsidaceae</taxon>
        <taxon>Actinorugispora</taxon>
    </lineage>
</organism>
<dbReference type="GO" id="GO:0016791">
    <property type="term" value="F:phosphatase activity"/>
    <property type="evidence" value="ECO:0007669"/>
    <property type="project" value="TreeGrafter"/>
</dbReference>
<dbReference type="SUPFAM" id="SSF81606">
    <property type="entry name" value="PP2C-like"/>
    <property type="match status" value="1"/>
</dbReference>
<dbReference type="InterPro" id="IPR036457">
    <property type="entry name" value="PPM-type-like_dom_sf"/>
</dbReference>
<proteinExistence type="predicted"/>
<comment type="caution">
    <text evidence="3">The sequence shown here is derived from an EMBL/GenBank/DDBJ whole genome shotgun (WGS) entry which is preliminary data.</text>
</comment>
<evidence type="ECO:0000313" key="4">
    <source>
        <dbReference type="Proteomes" id="UP000295281"/>
    </source>
</evidence>
<dbReference type="AlphaFoldDB" id="A0A4R6V0F0"/>
<dbReference type="SMART" id="SM00331">
    <property type="entry name" value="PP2C_SIG"/>
    <property type="match status" value="1"/>
</dbReference>
<accession>A0A4R6V0F0</accession>
<protein>
    <submittedName>
        <fullName evidence="3">Stage II sporulation protein E</fullName>
    </submittedName>
</protein>
<dbReference type="Proteomes" id="UP000295281">
    <property type="component" value="Unassembled WGS sequence"/>
</dbReference>
<sequence>MLIGTLFAEITRAVGEPMLLLSLSGRLLGRNTAMHRLCPDAGIGANLYDLVLDEPARIAGALRGWARSAAPVAGSLVLRAADGAATRCHCFGGRAAWVEDDEPAVQVRLVPSARRDHFRRLTEARESEFRLRGRIDREHEIAVGLQRSLLPERVDGTPLRVAVGYVPTTRGAEVGGDWYDVFPVPGPAGTDRTALVIGDVAGHGLPEAAVMSQLRSVLRATALDGDVRPDRAAARLDGYIGTYLPTSMATMCYVVHDPTRRTIAYSNAGHVPPILLRRGGGVEVLDAPPDPPLGCALGEAHHRREVPVGPGDLLVLYTDGVVERRDEAIDIGIDRLGRLVADQVDPTPESVCAAVMAVPPPGDHPDDRAVLAARF</sequence>
<dbReference type="PANTHER" id="PTHR43156">
    <property type="entry name" value="STAGE II SPORULATION PROTEIN E-RELATED"/>
    <property type="match status" value="1"/>
</dbReference>
<feature type="domain" description="PPM-type phosphatase" evidence="2">
    <location>
        <begin position="159"/>
        <end position="375"/>
    </location>
</feature>
<evidence type="ECO:0000313" key="3">
    <source>
        <dbReference type="EMBL" id="TDQ51405.1"/>
    </source>
</evidence>
<dbReference type="Pfam" id="PF07228">
    <property type="entry name" value="SpoIIE"/>
    <property type="match status" value="1"/>
</dbReference>
<dbReference type="InterPro" id="IPR052016">
    <property type="entry name" value="Bact_Sigma-Reg"/>
</dbReference>